<keyword evidence="2" id="KW-1133">Transmembrane helix</keyword>
<feature type="compositionally biased region" description="Pro residues" evidence="1">
    <location>
        <begin position="97"/>
        <end position="111"/>
    </location>
</feature>
<evidence type="ECO:0000313" key="3">
    <source>
        <dbReference type="EMBL" id="KAG9452316.1"/>
    </source>
</evidence>
<keyword evidence="2" id="KW-0472">Membrane</keyword>
<feature type="transmembrane region" description="Helical" evidence="2">
    <location>
        <begin position="31"/>
        <end position="53"/>
    </location>
</feature>
<keyword evidence="4" id="KW-1185">Reference proteome</keyword>
<organism evidence="3 4">
    <name type="scientific">Aristolochia fimbriata</name>
    <name type="common">White veined hardy Dutchman's pipe vine</name>
    <dbReference type="NCBI Taxonomy" id="158543"/>
    <lineage>
        <taxon>Eukaryota</taxon>
        <taxon>Viridiplantae</taxon>
        <taxon>Streptophyta</taxon>
        <taxon>Embryophyta</taxon>
        <taxon>Tracheophyta</taxon>
        <taxon>Spermatophyta</taxon>
        <taxon>Magnoliopsida</taxon>
        <taxon>Magnoliidae</taxon>
        <taxon>Piperales</taxon>
        <taxon>Aristolochiaceae</taxon>
        <taxon>Aristolochia</taxon>
    </lineage>
</organism>
<keyword evidence="2" id="KW-0812">Transmembrane</keyword>
<evidence type="ECO:0000256" key="1">
    <source>
        <dbReference type="SAM" id="MobiDB-lite"/>
    </source>
</evidence>
<feature type="region of interest" description="Disordered" evidence="1">
    <location>
        <begin position="70"/>
        <end position="111"/>
    </location>
</feature>
<evidence type="ECO:0000313" key="4">
    <source>
        <dbReference type="Proteomes" id="UP000825729"/>
    </source>
</evidence>
<dbReference type="Proteomes" id="UP000825729">
    <property type="component" value="Unassembled WGS sequence"/>
</dbReference>
<feature type="region of interest" description="Disordered" evidence="1">
    <location>
        <begin position="1"/>
        <end position="24"/>
    </location>
</feature>
<dbReference type="AlphaFoldDB" id="A0AAV7EV02"/>
<feature type="compositionally biased region" description="Basic and acidic residues" evidence="1">
    <location>
        <begin position="70"/>
        <end position="80"/>
    </location>
</feature>
<protein>
    <submittedName>
        <fullName evidence="3">Uncharacterized protein</fullName>
    </submittedName>
</protein>
<reference evidence="3 4" key="1">
    <citation type="submission" date="2021-07" db="EMBL/GenBank/DDBJ databases">
        <title>The Aristolochia fimbriata genome: insights into angiosperm evolution, floral development and chemical biosynthesis.</title>
        <authorList>
            <person name="Jiao Y."/>
        </authorList>
    </citation>
    <scope>NUCLEOTIDE SEQUENCE [LARGE SCALE GENOMIC DNA]</scope>
    <source>
        <strain evidence="3">IBCAS-2021</strain>
        <tissue evidence="3">Leaf</tissue>
    </source>
</reference>
<evidence type="ECO:0000256" key="2">
    <source>
        <dbReference type="SAM" id="Phobius"/>
    </source>
</evidence>
<gene>
    <name evidence="3" type="ORF">H6P81_005220</name>
</gene>
<accession>A0AAV7EV02</accession>
<name>A0AAV7EV02_ARIFI</name>
<proteinExistence type="predicted"/>
<sequence length="111" mass="12136">MMWELPTESTHPKEEEKMASLSRGGASSPPVLAAFLLTACFVVPMLAGSRVVLPLHQFLPSREGIELQRHGRELLGDRSPKISNPAPTDRGHTYLKSPPPSPRLPPPPRAI</sequence>
<dbReference type="EMBL" id="JAINDJ010000003">
    <property type="protein sequence ID" value="KAG9452316.1"/>
    <property type="molecule type" value="Genomic_DNA"/>
</dbReference>
<comment type="caution">
    <text evidence="3">The sequence shown here is derived from an EMBL/GenBank/DDBJ whole genome shotgun (WGS) entry which is preliminary data.</text>
</comment>